<evidence type="ECO:0000313" key="1">
    <source>
        <dbReference type="EMBL" id="CAI9948134.1"/>
    </source>
</evidence>
<evidence type="ECO:0000313" key="5">
    <source>
        <dbReference type="EMBL" id="CAL6039887.1"/>
    </source>
</evidence>
<sequence length="147" mass="17319">MQIYLSLIQAMLSQRQHVEPLYLADFTLHYDRIEYIIPVRLNRNMNISSDNPSCCTMLYYKSLFWIKKYMPHPDNTPKTELNNNTTRFTVLFGCTSRHSFYIIPVTFSGYSKAHYVFGHAGSKTNYDMFSITEVEVFQFIAKLPLDY</sequence>
<keyword evidence="7" id="KW-1185">Reference proteome</keyword>
<evidence type="ECO:0000313" key="3">
    <source>
        <dbReference type="EMBL" id="CAI9948139.1"/>
    </source>
</evidence>
<dbReference type="EMBL" id="CAXDID020000144">
    <property type="protein sequence ID" value="CAL6039893.1"/>
    <property type="molecule type" value="Genomic_DNA"/>
</dbReference>
<evidence type="ECO:0000313" key="6">
    <source>
        <dbReference type="EMBL" id="CAL6039893.1"/>
    </source>
</evidence>
<accession>A0AA86PXM4</accession>
<reference evidence="1" key="1">
    <citation type="submission" date="2023-06" db="EMBL/GenBank/DDBJ databases">
        <authorList>
            <person name="Kurt Z."/>
        </authorList>
    </citation>
    <scope>NUCLEOTIDE SEQUENCE</scope>
</reference>
<dbReference type="EMBL" id="CATOUU010000787">
    <property type="protein sequence ID" value="CAI9948134.1"/>
    <property type="molecule type" value="Genomic_DNA"/>
</dbReference>
<organism evidence="1">
    <name type="scientific">Hexamita inflata</name>
    <dbReference type="NCBI Taxonomy" id="28002"/>
    <lineage>
        <taxon>Eukaryota</taxon>
        <taxon>Metamonada</taxon>
        <taxon>Diplomonadida</taxon>
        <taxon>Hexamitidae</taxon>
        <taxon>Hexamitinae</taxon>
        <taxon>Hexamita</taxon>
    </lineage>
</organism>
<dbReference type="EMBL" id="CATOUU010000787">
    <property type="protein sequence ID" value="CAI9948136.1"/>
    <property type="molecule type" value="Genomic_DNA"/>
</dbReference>
<dbReference type="Proteomes" id="UP001642409">
    <property type="component" value="Unassembled WGS sequence"/>
</dbReference>
<dbReference type="EMBL" id="CATOUU010000787">
    <property type="protein sequence ID" value="CAI9948139.1"/>
    <property type="molecule type" value="Genomic_DNA"/>
</dbReference>
<proteinExistence type="predicted"/>
<evidence type="ECO:0000313" key="2">
    <source>
        <dbReference type="EMBL" id="CAI9948136.1"/>
    </source>
</evidence>
<dbReference type="EMBL" id="CAXDID020000144">
    <property type="protein sequence ID" value="CAL6039883.1"/>
    <property type="molecule type" value="Genomic_DNA"/>
</dbReference>
<reference evidence="4 7" key="2">
    <citation type="submission" date="2024-07" db="EMBL/GenBank/DDBJ databases">
        <authorList>
            <person name="Akdeniz Z."/>
        </authorList>
    </citation>
    <scope>NUCLEOTIDE SEQUENCE [LARGE SCALE GENOMIC DNA]</scope>
</reference>
<name>A0AA86PXM4_9EUKA</name>
<evidence type="ECO:0000313" key="4">
    <source>
        <dbReference type="EMBL" id="CAL6039883.1"/>
    </source>
</evidence>
<protein>
    <submittedName>
        <fullName evidence="4">Hypothetical_protein</fullName>
    </submittedName>
</protein>
<dbReference type="EMBL" id="CAXDID020000144">
    <property type="protein sequence ID" value="CAL6039887.1"/>
    <property type="molecule type" value="Genomic_DNA"/>
</dbReference>
<evidence type="ECO:0000313" key="7">
    <source>
        <dbReference type="Proteomes" id="UP001642409"/>
    </source>
</evidence>
<dbReference type="AlphaFoldDB" id="A0AA86PXM4"/>
<comment type="caution">
    <text evidence="1">The sequence shown here is derived from an EMBL/GenBank/DDBJ whole genome shotgun (WGS) entry which is preliminary data.</text>
</comment>
<gene>
    <name evidence="1" type="ORF">HINF_LOCUS35779</name>
    <name evidence="2" type="ORF">HINF_LOCUS35781</name>
    <name evidence="3" type="ORF">HINF_LOCUS35784</name>
    <name evidence="4" type="ORF">HINF_LOCUS38064</name>
    <name evidence="5" type="ORF">HINF_LOCUS38066</name>
    <name evidence="6" type="ORF">HINF_LOCUS38069</name>
</gene>